<protein>
    <submittedName>
        <fullName evidence="4">Ataxin-2</fullName>
    </submittedName>
</protein>
<proteinExistence type="inferred from homology"/>
<dbReference type="AlphaFoldDB" id="A0A8D8WMX4"/>
<feature type="region of interest" description="Disordered" evidence="2">
    <location>
        <begin position="1051"/>
        <end position="1140"/>
    </location>
</feature>
<dbReference type="InterPro" id="IPR009604">
    <property type="entry name" value="LsmAD_domain"/>
</dbReference>
<feature type="compositionally biased region" description="Low complexity" evidence="2">
    <location>
        <begin position="619"/>
        <end position="647"/>
    </location>
</feature>
<feature type="domain" description="LsmAD" evidence="3">
    <location>
        <begin position="193"/>
        <end position="259"/>
    </location>
</feature>
<feature type="compositionally biased region" description="Pro residues" evidence="2">
    <location>
        <begin position="566"/>
        <end position="580"/>
    </location>
</feature>
<evidence type="ECO:0000256" key="2">
    <source>
        <dbReference type="SAM" id="MobiDB-lite"/>
    </source>
</evidence>
<feature type="compositionally biased region" description="Pro residues" evidence="2">
    <location>
        <begin position="338"/>
        <end position="347"/>
    </location>
</feature>
<evidence type="ECO:0000256" key="1">
    <source>
        <dbReference type="ARBA" id="ARBA00007503"/>
    </source>
</evidence>
<feature type="compositionally biased region" description="Pro residues" evidence="2">
    <location>
        <begin position="495"/>
        <end position="522"/>
    </location>
</feature>
<dbReference type="GO" id="GO:0003729">
    <property type="term" value="F:mRNA binding"/>
    <property type="evidence" value="ECO:0007669"/>
    <property type="project" value="TreeGrafter"/>
</dbReference>
<feature type="compositionally biased region" description="Basic residues" evidence="2">
    <location>
        <begin position="689"/>
        <end position="700"/>
    </location>
</feature>
<feature type="compositionally biased region" description="Basic and acidic residues" evidence="2">
    <location>
        <begin position="761"/>
        <end position="778"/>
    </location>
</feature>
<dbReference type="GO" id="GO:0034063">
    <property type="term" value="P:stress granule assembly"/>
    <property type="evidence" value="ECO:0007669"/>
    <property type="project" value="TreeGrafter"/>
</dbReference>
<feature type="compositionally biased region" description="Polar residues" evidence="2">
    <location>
        <begin position="719"/>
        <end position="742"/>
    </location>
</feature>
<feature type="compositionally biased region" description="Basic and acidic residues" evidence="2">
    <location>
        <begin position="405"/>
        <end position="463"/>
    </location>
</feature>
<organism evidence="4">
    <name type="scientific">Cacopsylla melanoneura</name>
    <dbReference type="NCBI Taxonomy" id="428564"/>
    <lineage>
        <taxon>Eukaryota</taxon>
        <taxon>Metazoa</taxon>
        <taxon>Ecdysozoa</taxon>
        <taxon>Arthropoda</taxon>
        <taxon>Hexapoda</taxon>
        <taxon>Insecta</taxon>
        <taxon>Pterygota</taxon>
        <taxon>Neoptera</taxon>
        <taxon>Paraneoptera</taxon>
        <taxon>Hemiptera</taxon>
        <taxon>Sternorrhyncha</taxon>
        <taxon>Psylloidea</taxon>
        <taxon>Psyllidae</taxon>
        <taxon>Psyllinae</taxon>
        <taxon>Cacopsylla</taxon>
    </lineage>
</organism>
<dbReference type="SMART" id="SM01272">
    <property type="entry name" value="LsmAD"/>
    <property type="match status" value="1"/>
</dbReference>
<dbReference type="PANTHER" id="PTHR12854">
    <property type="entry name" value="ATAXIN 2-RELATED"/>
    <property type="match status" value="1"/>
</dbReference>
<evidence type="ECO:0000259" key="3">
    <source>
        <dbReference type="SMART" id="SM01272"/>
    </source>
</evidence>
<reference evidence="4" key="1">
    <citation type="submission" date="2021-05" db="EMBL/GenBank/DDBJ databases">
        <authorList>
            <person name="Alioto T."/>
            <person name="Alioto T."/>
            <person name="Gomez Garrido J."/>
        </authorList>
    </citation>
    <scope>NUCLEOTIDE SEQUENCE</scope>
</reference>
<feature type="region of interest" description="Disordered" evidence="2">
    <location>
        <begin position="1"/>
        <end position="28"/>
    </location>
</feature>
<feature type="compositionally biased region" description="Low complexity" evidence="2">
    <location>
        <begin position="837"/>
        <end position="868"/>
    </location>
</feature>
<name>A0A8D8WMX4_9HEMI</name>
<dbReference type="EMBL" id="HBUF01213025">
    <property type="protein sequence ID" value="CAG6666133.1"/>
    <property type="molecule type" value="Transcribed_RNA"/>
</dbReference>
<dbReference type="InterPro" id="IPR045117">
    <property type="entry name" value="ATXN2-like"/>
</dbReference>
<accession>A0A8D8WMX4</accession>
<feature type="compositionally biased region" description="Polar residues" evidence="2">
    <location>
        <begin position="556"/>
        <end position="565"/>
    </location>
</feature>
<feature type="compositionally biased region" description="Low complexity" evidence="2">
    <location>
        <begin position="348"/>
        <end position="363"/>
    </location>
</feature>
<comment type="similarity">
    <text evidence="1">Belongs to the ataxin-2 family.</text>
</comment>
<dbReference type="EMBL" id="HBUF01213026">
    <property type="protein sequence ID" value="CAG6666134.1"/>
    <property type="molecule type" value="Transcribed_RNA"/>
</dbReference>
<dbReference type="InterPro" id="IPR009818">
    <property type="entry name" value="PAM2_motif"/>
</dbReference>
<feature type="compositionally biased region" description="Basic residues" evidence="2">
    <location>
        <begin position="376"/>
        <end position="389"/>
    </location>
</feature>
<evidence type="ECO:0000313" key="4">
    <source>
        <dbReference type="EMBL" id="CAG6666133.1"/>
    </source>
</evidence>
<dbReference type="Pfam" id="PF06741">
    <property type="entry name" value="LsmAD"/>
    <property type="match status" value="1"/>
</dbReference>
<dbReference type="PANTHER" id="PTHR12854:SF7">
    <property type="entry name" value="ATAXIN-2 HOMOLOG"/>
    <property type="match status" value="1"/>
</dbReference>
<feature type="compositionally biased region" description="Pro residues" evidence="2">
    <location>
        <begin position="648"/>
        <end position="661"/>
    </location>
</feature>
<feature type="compositionally biased region" description="Low complexity" evidence="2">
    <location>
        <begin position="295"/>
        <end position="337"/>
    </location>
</feature>
<feature type="compositionally biased region" description="Low complexity" evidence="2">
    <location>
        <begin position="785"/>
        <end position="797"/>
    </location>
</feature>
<feature type="compositionally biased region" description="Polar residues" evidence="2">
    <location>
        <begin position="871"/>
        <end position="902"/>
    </location>
</feature>
<feature type="compositionally biased region" description="Pro residues" evidence="2">
    <location>
        <begin position="927"/>
        <end position="947"/>
    </location>
</feature>
<dbReference type="Pfam" id="PF07145">
    <property type="entry name" value="PAM2"/>
    <property type="match status" value="1"/>
</dbReference>
<feature type="region of interest" description="Disordered" evidence="2">
    <location>
        <begin position="257"/>
        <end position="948"/>
    </location>
</feature>
<feature type="compositionally biased region" description="Basic residues" evidence="2">
    <location>
        <begin position="1"/>
        <end position="11"/>
    </location>
</feature>
<dbReference type="Pfam" id="PF14438">
    <property type="entry name" value="SM-ATX"/>
    <property type="match status" value="1"/>
</dbReference>
<sequence>MNNNSNKKKNRVPSSAGRPVRSRGGPDRLAVSPEGVYCNASFMQAITLHIGDKVTVYTVHGKQFEGYLKTFSKTFELVVSMTHQVDPDDPDYIDPSTVVDVKIFKLDDIVRIEAKNVDLEYAIRDTFATDTAISKFNGVTGERELEPWTEDNMMAGPGGDSDFDLDQMCNHSAGPATNGWDVNDMFKKNETVYGVQSTFDQSLSGYTVQIQKRDTAEFKEAEARAAAIANEIENNPAYRARVDLENGDEEDRFAAVTRPTDPGAAPPPTENGKYVPPAKRNHQPQQGKLMPRTITPSTSNTTSTSSGPPTPTQTSLPSPLSGTPTPPLSRQDSSTQSPPTPTLPQPTHPQQQSHSHPPQSDRQSNSHSHTQESRHHHDRHSHHHSHHSHSNSTDRQHHTHSNHSSLERDHQHHHRQQEQRQQHGDRQERQERHNVERQDSRHSDRQENRHNSHSSDNRQHNDNRQQQQQQANKYHSGGPPPSQQQQQAYHQHHTPPFPPPSISYSTGPPPSGPHQGPAPGPGPRDRMNGDKVPPQHRIPPSQGGPMRNGGARGPRSTYSESTASTAPPPQRYAQQAPPPEQLQRVHHAPLPHPHPMMIVPPGTHHIALSAHPGPPPYQQPQQILPQQPTDPQQQQRKSPAAPSTQSQPPTPGAQPPQPTGPSPSSSPHEHIQQLQNTQQYPALPTPGAHLHHHHHPHPAHQQHMVPPLVSAAPPYVTAPPSQQVLPTPGQQQGVRSNQSGASTTPTQPPPQQALPQRKPRGRDDQIQDLKKFGSDFKLADSTNGQPLPQLQHQQHQHSPPIPNVSAETPPEQVLPSQTHKHNTVERSTSPPPPPPSSQSAPTLLHQHQQQQQQTPINSPGNGPNQGPGLLSTPSPNQGQGEESGTPAQQQDKVSAVKTSKLNPNAKEFKPFTPRAPSTPAQSRPHSPQTPNPYVPQPQPPQPGPPAQLPTINMMPTAYVTAMVSQPQPPANRYTRKSTGGVPVGLSHRADIQQMQVAAATGPPLLATAPLHTQFTLPYSPQGHLTAASPQQYQQMVRMGATGAGMVPLVHYQHDSQAPPGPQYMSPHPHHHPHPPPNTAPSPNTMGAQSSQQQSEYYYPQGHTPPQHYHPGNVTPTPAPGTGGGGHSTATYQQAPPPSIMYHPLLPAPPHQPQHMMTAAQAQAANSAAMQQYLHHQQVVASQQHHIQVLLPHTQ</sequence>
<dbReference type="InterPro" id="IPR025852">
    <property type="entry name" value="SM_dom_ATX"/>
</dbReference>
<feature type="compositionally biased region" description="Low complexity" evidence="2">
    <location>
        <begin position="1088"/>
        <end position="1100"/>
    </location>
</feature>
<dbReference type="GO" id="GO:0010494">
    <property type="term" value="C:cytoplasmic stress granule"/>
    <property type="evidence" value="ECO:0007669"/>
    <property type="project" value="TreeGrafter"/>
</dbReference>